<dbReference type="SMART" id="SM00382">
    <property type="entry name" value="AAA"/>
    <property type="match status" value="1"/>
</dbReference>
<evidence type="ECO:0000259" key="7">
    <source>
        <dbReference type="PROSITE" id="PS50893"/>
    </source>
</evidence>
<keyword evidence="6" id="KW-0472">Membrane</keyword>
<keyword evidence="2" id="KW-1003">Cell membrane</keyword>
<evidence type="ECO:0000256" key="6">
    <source>
        <dbReference type="ARBA" id="ARBA00023136"/>
    </source>
</evidence>
<dbReference type="InterPro" id="IPR003439">
    <property type="entry name" value="ABC_transporter-like_ATP-bd"/>
</dbReference>
<proteinExistence type="predicted"/>
<dbReference type="CDD" id="cd03259">
    <property type="entry name" value="ABC_Carb_Solutes_like"/>
    <property type="match status" value="1"/>
</dbReference>
<keyword evidence="3" id="KW-0547">Nucleotide-binding</keyword>
<protein>
    <submittedName>
        <fullName evidence="8">Glycerol-3-phosphate ABC transporter, ATP-binding protein UgpC</fullName>
    </submittedName>
</protein>
<dbReference type="GO" id="GO:0016887">
    <property type="term" value="F:ATP hydrolysis activity"/>
    <property type="evidence" value="ECO:0007669"/>
    <property type="project" value="InterPro"/>
</dbReference>
<dbReference type="Gene3D" id="3.40.50.300">
    <property type="entry name" value="P-loop containing nucleotide triphosphate hydrolases"/>
    <property type="match status" value="1"/>
</dbReference>
<feature type="domain" description="ABC transporter" evidence="7">
    <location>
        <begin position="4"/>
        <end position="234"/>
    </location>
</feature>
<evidence type="ECO:0000256" key="4">
    <source>
        <dbReference type="ARBA" id="ARBA00022840"/>
    </source>
</evidence>
<dbReference type="GO" id="GO:0015408">
    <property type="term" value="F:ABC-type ferric iron transporter activity"/>
    <property type="evidence" value="ECO:0007669"/>
    <property type="project" value="InterPro"/>
</dbReference>
<dbReference type="InterPro" id="IPR015853">
    <property type="entry name" value="ABC_transpr_FbpC"/>
</dbReference>
<evidence type="ECO:0000256" key="1">
    <source>
        <dbReference type="ARBA" id="ARBA00022448"/>
    </source>
</evidence>
<accession>A0A6J4V422</accession>
<dbReference type="InterPro" id="IPR003593">
    <property type="entry name" value="AAA+_ATPase"/>
</dbReference>
<dbReference type="PROSITE" id="PS50893">
    <property type="entry name" value="ABC_TRANSPORTER_2"/>
    <property type="match status" value="1"/>
</dbReference>
<dbReference type="PANTHER" id="PTHR43875:SF15">
    <property type="entry name" value="TREHALOSE IMPORT ATP-BINDING PROTEIN SUGC"/>
    <property type="match status" value="1"/>
</dbReference>
<evidence type="ECO:0000313" key="8">
    <source>
        <dbReference type="EMBL" id="CAA9564772.1"/>
    </source>
</evidence>
<dbReference type="InterPro" id="IPR008995">
    <property type="entry name" value="Mo/tungstate-bd_C_term_dom"/>
</dbReference>
<dbReference type="InterPro" id="IPR027417">
    <property type="entry name" value="P-loop_NTPase"/>
</dbReference>
<gene>
    <name evidence="8" type="ORF">AVDCRST_MAG19-2151</name>
</gene>
<evidence type="ECO:0000256" key="2">
    <source>
        <dbReference type="ARBA" id="ARBA00022475"/>
    </source>
</evidence>
<evidence type="ECO:0000256" key="3">
    <source>
        <dbReference type="ARBA" id="ARBA00022741"/>
    </source>
</evidence>
<name>A0A6J4V422_9BACT</name>
<organism evidence="8">
    <name type="scientific">uncultured Thermomicrobiales bacterium</name>
    <dbReference type="NCBI Taxonomy" id="1645740"/>
    <lineage>
        <taxon>Bacteria</taxon>
        <taxon>Pseudomonadati</taxon>
        <taxon>Thermomicrobiota</taxon>
        <taxon>Thermomicrobia</taxon>
        <taxon>Thermomicrobiales</taxon>
        <taxon>environmental samples</taxon>
    </lineage>
</organism>
<dbReference type="GO" id="GO:0005524">
    <property type="term" value="F:ATP binding"/>
    <property type="evidence" value="ECO:0007669"/>
    <property type="project" value="UniProtKB-KW"/>
</dbReference>
<dbReference type="SUPFAM" id="SSF52540">
    <property type="entry name" value="P-loop containing nucleoside triphosphate hydrolases"/>
    <property type="match status" value="1"/>
</dbReference>
<keyword evidence="4 8" id="KW-0067">ATP-binding</keyword>
<dbReference type="AlphaFoldDB" id="A0A6J4V422"/>
<dbReference type="Pfam" id="PF08402">
    <property type="entry name" value="TOBE_2"/>
    <property type="match status" value="1"/>
</dbReference>
<dbReference type="Pfam" id="PF00005">
    <property type="entry name" value="ABC_tran"/>
    <property type="match status" value="1"/>
</dbReference>
<keyword evidence="1" id="KW-0813">Transport</keyword>
<dbReference type="GO" id="GO:0055052">
    <property type="term" value="C:ATP-binding cassette (ABC) transporter complex, substrate-binding subunit-containing"/>
    <property type="evidence" value="ECO:0007669"/>
    <property type="project" value="TreeGrafter"/>
</dbReference>
<keyword evidence="5" id="KW-1278">Translocase</keyword>
<dbReference type="InterPro" id="IPR013611">
    <property type="entry name" value="Transp-assoc_OB_typ2"/>
</dbReference>
<evidence type="ECO:0000256" key="5">
    <source>
        <dbReference type="ARBA" id="ARBA00022967"/>
    </source>
</evidence>
<dbReference type="Gene3D" id="2.40.50.100">
    <property type="match status" value="1"/>
</dbReference>
<dbReference type="SUPFAM" id="SSF50331">
    <property type="entry name" value="MOP-like"/>
    <property type="match status" value="1"/>
</dbReference>
<sequence>MADIRVERLRKTFGPVVALDDVSFSFADSQVTCLLGPSGCGKTTLMRIVAGLEQPTAGEVFFGGRRVTSLPPRKREIGMVFQYPVVYKGISVYRNIELPLLSEKLGKAERARRVEEVIALLGLEVSADKDVSALDNGTRQKVAVAREVARQPRIILFDEPITNVDAVAKLQLKRAFKELTRRLSQTIVYVTHDQTEAMTLADQIALMRDGRIVQCDAPRVLYNRPADRFGGWFLGNPGMAFFDAVLGANGDGPTLASPLFPAPVPVADLPPGAPTSITLGIRPEQIRVGGAAAPGAVQAMLLRKSISIGRQYLLSLRLPDGITPPFKAKVEPALGDALAAGSDVWVELPLDRVTLFDPSGSRLEARLGAGAAAPVAAPVRS</sequence>
<reference evidence="8" key="1">
    <citation type="submission" date="2020-02" db="EMBL/GenBank/DDBJ databases">
        <authorList>
            <person name="Meier V. D."/>
        </authorList>
    </citation>
    <scope>NUCLEOTIDE SEQUENCE</scope>
    <source>
        <strain evidence="8">AVDCRST_MAG19</strain>
    </source>
</reference>
<dbReference type="InterPro" id="IPR047641">
    <property type="entry name" value="ABC_transpr_MalK/UgpC-like"/>
</dbReference>
<dbReference type="PANTHER" id="PTHR43875">
    <property type="entry name" value="MALTODEXTRIN IMPORT ATP-BINDING PROTEIN MSMX"/>
    <property type="match status" value="1"/>
</dbReference>
<dbReference type="EMBL" id="CADCWL010000098">
    <property type="protein sequence ID" value="CAA9564772.1"/>
    <property type="molecule type" value="Genomic_DNA"/>
</dbReference>